<evidence type="ECO:0000313" key="7">
    <source>
        <dbReference type="Proteomes" id="UP000574761"/>
    </source>
</evidence>
<dbReference type="EC" id="5.3.1.16" evidence="6"/>
<name>A0A7W6DBT9_9HYPH</name>
<dbReference type="SUPFAM" id="SSF51366">
    <property type="entry name" value="Ribulose-phoshate binding barrel"/>
    <property type="match status" value="1"/>
</dbReference>
<dbReference type="InterPro" id="IPR013785">
    <property type="entry name" value="Aldolase_TIM"/>
</dbReference>
<keyword evidence="2 5" id="KW-0028">Amino-acid biosynthesis</keyword>
<dbReference type="EMBL" id="JACIEE010000006">
    <property type="protein sequence ID" value="MBB3977880.1"/>
    <property type="molecule type" value="Genomic_DNA"/>
</dbReference>
<evidence type="ECO:0000256" key="3">
    <source>
        <dbReference type="ARBA" id="ARBA00023102"/>
    </source>
</evidence>
<protein>
    <submittedName>
        <fullName evidence="6">Phosphoribosylformimino-5-aminoimidazole carboxamide ribotide isomerase</fullName>
        <ecNumber evidence="6">5.3.1.16</ecNumber>
    </submittedName>
</protein>
<dbReference type="AlphaFoldDB" id="A0A7W6DBT9"/>
<sequence>MLIIPVLDVKDGRVMRAQMGLRDAYKPIETPLSPTAAIRSVAKGLRRIHPFPAFYVADLDAIEKGSDPLANADALTFLQPRPEVWLDAGFRSARDIERALASSQISVVLGSESQANTDLLGALGAHPRLILSLDFRNDALMGPPAILSQPGLWPKRVIVMTLDKVGARRGPDFERLQAIREVAGDREIIAAGGVRNANDLERLGDIGIAGALVATSLHSGELGAAEIAAFMGV</sequence>
<evidence type="ECO:0000256" key="4">
    <source>
        <dbReference type="ARBA" id="ARBA00029440"/>
    </source>
</evidence>
<keyword evidence="3 5" id="KW-0368">Histidine biosynthesis</keyword>
<dbReference type="InterPro" id="IPR006062">
    <property type="entry name" value="His_biosynth"/>
</dbReference>
<keyword evidence="7" id="KW-1185">Reference proteome</keyword>
<accession>A0A7W6DBT9</accession>
<evidence type="ECO:0000256" key="5">
    <source>
        <dbReference type="RuleBase" id="RU003657"/>
    </source>
</evidence>
<dbReference type="GO" id="GO:0005737">
    <property type="term" value="C:cytoplasm"/>
    <property type="evidence" value="ECO:0007669"/>
    <property type="project" value="TreeGrafter"/>
</dbReference>
<gene>
    <name evidence="6" type="ORF">GGQ64_003094</name>
</gene>
<dbReference type="CDD" id="cd04723">
    <property type="entry name" value="HisA_HisF"/>
    <property type="match status" value="1"/>
</dbReference>
<evidence type="ECO:0000313" key="6">
    <source>
        <dbReference type="EMBL" id="MBB3977880.1"/>
    </source>
</evidence>
<dbReference type="Pfam" id="PF00977">
    <property type="entry name" value="His_biosynth"/>
    <property type="match status" value="1"/>
</dbReference>
<comment type="similarity">
    <text evidence="1 5">Belongs to the HisA/HisF family.</text>
</comment>
<evidence type="ECO:0000256" key="1">
    <source>
        <dbReference type="ARBA" id="ARBA00009667"/>
    </source>
</evidence>
<dbReference type="GO" id="GO:0000105">
    <property type="term" value="P:L-histidine biosynthetic process"/>
    <property type="evidence" value="ECO:0007669"/>
    <property type="project" value="UniProtKB-KW"/>
</dbReference>
<dbReference type="InterPro" id="IPR044524">
    <property type="entry name" value="Isoase_HisA-like"/>
</dbReference>
<proteinExistence type="inferred from homology"/>
<dbReference type="PANTHER" id="PTHR43090">
    <property type="entry name" value="1-(5-PHOSPHORIBOSYL)-5-[(5-PHOSPHORIBOSYLAMINO)METHYLIDENEAMINO] IMIDAZOLE-4-CARBOXAMIDE ISOMERASE"/>
    <property type="match status" value="1"/>
</dbReference>
<dbReference type="PANTHER" id="PTHR43090:SF2">
    <property type="entry name" value="1-(5-PHOSPHORIBOSYL)-5-[(5-PHOSPHORIBOSYLAMINO)METHYLIDENEAMINO] IMIDAZOLE-4-CARBOXAMIDE ISOMERASE"/>
    <property type="match status" value="1"/>
</dbReference>
<dbReference type="RefSeq" id="WP_246422690.1">
    <property type="nucleotide sequence ID" value="NZ_JACIEE010000006.1"/>
</dbReference>
<reference evidence="6 7" key="1">
    <citation type="submission" date="2020-08" db="EMBL/GenBank/DDBJ databases">
        <title>Genomic Encyclopedia of Type Strains, Phase IV (KMG-IV): sequencing the most valuable type-strain genomes for metagenomic binning, comparative biology and taxonomic classification.</title>
        <authorList>
            <person name="Goeker M."/>
        </authorList>
    </citation>
    <scope>NUCLEOTIDE SEQUENCE [LARGE SCALE GENOMIC DNA]</scope>
    <source>
        <strain evidence="6 7">DSM 100211</strain>
    </source>
</reference>
<evidence type="ECO:0000256" key="2">
    <source>
        <dbReference type="ARBA" id="ARBA00022605"/>
    </source>
</evidence>
<dbReference type="GO" id="GO:0003949">
    <property type="term" value="F:1-(5-phosphoribosyl)-5-[(5-phosphoribosylamino)methylideneamino]imidazole-4-carboxamide isomerase activity"/>
    <property type="evidence" value="ECO:0007669"/>
    <property type="project" value="UniProtKB-EC"/>
</dbReference>
<comment type="caution">
    <text evidence="6">The sequence shown here is derived from an EMBL/GenBank/DDBJ whole genome shotgun (WGS) entry which is preliminary data.</text>
</comment>
<keyword evidence="6" id="KW-0413">Isomerase</keyword>
<comment type="pathway">
    <text evidence="4">Amino-acid biosynthesis.</text>
</comment>
<organism evidence="6 7">
    <name type="scientific">Mycoplana azooxidifex</name>
    <dbReference type="NCBI Taxonomy" id="1636188"/>
    <lineage>
        <taxon>Bacteria</taxon>
        <taxon>Pseudomonadati</taxon>
        <taxon>Pseudomonadota</taxon>
        <taxon>Alphaproteobacteria</taxon>
        <taxon>Hyphomicrobiales</taxon>
        <taxon>Rhizobiaceae</taxon>
        <taxon>Mycoplana</taxon>
    </lineage>
</organism>
<dbReference type="Gene3D" id="3.20.20.70">
    <property type="entry name" value="Aldolase class I"/>
    <property type="match status" value="1"/>
</dbReference>
<dbReference type="GO" id="GO:0000162">
    <property type="term" value="P:L-tryptophan biosynthetic process"/>
    <property type="evidence" value="ECO:0007669"/>
    <property type="project" value="TreeGrafter"/>
</dbReference>
<dbReference type="InterPro" id="IPR011060">
    <property type="entry name" value="RibuloseP-bd_barrel"/>
</dbReference>
<dbReference type="Proteomes" id="UP000574761">
    <property type="component" value="Unassembled WGS sequence"/>
</dbReference>